<accession>A0ABV7FW13</accession>
<dbReference type="SUPFAM" id="SSF55729">
    <property type="entry name" value="Acyl-CoA N-acyltransferases (Nat)"/>
    <property type="match status" value="1"/>
</dbReference>
<gene>
    <name evidence="1" type="ORF">ACFOD4_00070</name>
</gene>
<evidence type="ECO:0000313" key="2">
    <source>
        <dbReference type="Proteomes" id="UP001595593"/>
    </source>
</evidence>
<comment type="caution">
    <text evidence="1">The sequence shown here is derived from an EMBL/GenBank/DDBJ whole genome shotgun (WGS) entry which is preliminary data.</text>
</comment>
<protein>
    <recommendedName>
        <fullName evidence="3">N-acetyltransferase domain-containing protein</fullName>
    </recommendedName>
</protein>
<dbReference type="RefSeq" id="WP_379592319.1">
    <property type="nucleotide sequence ID" value="NZ_JBHRTN010000001.1"/>
</dbReference>
<evidence type="ECO:0000313" key="1">
    <source>
        <dbReference type="EMBL" id="MFC3123441.1"/>
    </source>
</evidence>
<dbReference type="Gene3D" id="3.40.630.30">
    <property type="match status" value="1"/>
</dbReference>
<organism evidence="1 2">
    <name type="scientific">Teichococcus globiformis</name>
    <dbReference type="NCBI Taxonomy" id="2307229"/>
    <lineage>
        <taxon>Bacteria</taxon>
        <taxon>Pseudomonadati</taxon>
        <taxon>Pseudomonadota</taxon>
        <taxon>Alphaproteobacteria</taxon>
        <taxon>Acetobacterales</taxon>
        <taxon>Roseomonadaceae</taxon>
        <taxon>Roseomonas</taxon>
    </lineage>
</organism>
<dbReference type="InterPro" id="IPR016181">
    <property type="entry name" value="Acyl_CoA_acyltransferase"/>
</dbReference>
<keyword evidence="2" id="KW-1185">Reference proteome</keyword>
<proteinExistence type="predicted"/>
<dbReference type="Proteomes" id="UP001595593">
    <property type="component" value="Unassembled WGS sequence"/>
</dbReference>
<sequence>MVTATKDGMSELCLWTFQRNAPARRFYERRGFVSICQTDGRDNEEHKPTCSTVGTPRSEGILMPDPERAYVVKFLVCHHVDI</sequence>
<reference evidence="2" key="1">
    <citation type="journal article" date="2019" name="Int. J. Syst. Evol. Microbiol.">
        <title>The Global Catalogue of Microorganisms (GCM) 10K type strain sequencing project: providing services to taxonomists for standard genome sequencing and annotation.</title>
        <authorList>
            <consortium name="The Broad Institute Genomics Platform"/>
            <consortium name="The Broad Institute Genome Sequencing Center for Infectious Disease"/>
            <person name="Wu L."/>
            <person name="Ma J."/>
        </authorList>
    </citation>
    <scope>NUCLEOTIDE SEQUENCE [LARGE SCALE GENOMIC DNA]</scope>
    <source>
        <strain evidence="2">KCTC 52094</strain>
    </source>
</reference>
<dbReference type="EMBL" id="JBHRTN010000001">
    <property type="protein sequence ID" value="MFC3123441.1"/>
    <property type="molecule type" value="Genomic_DNA"/>
</dbReference>
<evidence type="ECO:0008006" key="3">
    <source>
        <dbReference type="Google" id="ProtNLM"/>
    </source>
</evidence>
<name>A0ABV7FW13_9PROT</name>